<reference evidence="2 3" key="1">
    <citation type="submission" date="2021-02" db="EMBL/GenBank/DDBJ databases">
        <title>Plant Genome Project.</title>
        <authorList>
            <person name="Zhang R.-G."/>
        </authorList>
    </citation>
    <scope>NUCLEOTIDE SEQUENCE [LARGE SCALE GENOMIC DNA]</scope>
    <source>
        <tissue evidence="2">Leaves</tissue>
    </source>
</reference>
<gene>
    <name evidence="2" type="ORF">JRO89_XS01G0114500</name>
</gene>
<dbReference type="InterPro" id="IPR057216">
    <property type="entry name" value="DUF7894"/>
</dbReference>
<dbReference type="PANTHER" id="PTHR37221:SF1">
    <property type="entry name" value="OS02G0582400 PROTEIN"/>
    <property type="match status" value="1"/>
</dbReference>
<sequence length="244" mass="26750">MKVASKLIFLLRDPDGLVASIADALHSNPKSSLRRLEESFELSLQRYGITEEKACGQLVHFVDDDDEKGHYQVTVLLLQNYEPPTLVCAINEVLAQITGETSSTVPMLLVPFVVESSKLKGENKSLATTGSVSLYGVQIGPEMDLAQAMGAGTQKPPSSLQVHYEPLACFLHLARILNLPTFILIGQKSRSPTDKTLGGELETLYNIGELLASNTGLCFTRDKITWNPTKTSKDSQEPWRALYG</sequence>
<evidence type="ECO:0000313" key="3">
    <source>
        <dbReference type="Proteomes" id="UP000827721"/>
    </source>
</evidence>
<evidence type="ECO:0000259" key="1">
    <source>
        <dbReference type="Pfam" id="PF25428"/>
    </source>
</evidence>
<protein>
    <recommendedName>
        <fullName evidence="1">DUF7894 domain-containing protein</fullName>
    </recommendedName>
</protein>
<dbReference type="EMBL" id="JAFEMO010000001">
    <property type="protein sequence ID" value="KAH7576589.1"/>
    <property type="molecule type" value="Genomic_DNA"/>
</dbReference>
<proteinExistence type="predicted"/>
<feature type="domain" description="DUF7894" evidence="1">
    <location>
        <begin position="1"/>
        <end position="244"/>
    </location>
</feature>
<comment type="caution">
    <text evidence="2">The sequence shown here is derived from an EMBL/GenBank/DDBJ whole genome shotgun (WGS) entry which is preliminary data.</text>
</comment>
<evidence type="ECO:0000313" key="2">
    <source>
        <dbReference type="EMBL" id="KAH7576589.1"/>
    </source>
</evidence>
<dbReference type="Proteomes" id="UP000827721">
    <property type="component" value="Unassembled WGS sequence"/>
</dbReference>
<dbReference type="Pfam" id="PF25428">
    <property type="entry name" value="DUF7894"/>
    <property type="match status" value="1"/>
</dbReference>
<accession>A0ABQ8IIP8</accession>
<name>A0ABQ8IIP8_9ROSI</name>
<dbReference type="PANTHER" id="PTHR37221">
    <property type="entry name" value="OS02G0582400 PROTEIN"/>
    <property type="match status" value="1"/>
</dbReference>
<organism evidence="2 3">
    <name type="scientific">Xanthoceras sorbifolium</name>
    <dbReference type="NCBI Taxonomy" id="99658"/>
    <lineage>
        <taxon>Eukaryota</taxon>
        <taxon>Viridiplantae</taxon>
        <taxon>Streptophyta</taxon>
        <taxon>Embryophyta</taxon>
        <taxon>Tracheophyta</taxon>
        <taxon>Spermatophyta</taxon>
        <taxon>Magnoliopsida</taxon>
        <taxon>eudicotyledons</taxon>
        <taxon>Gunneridae</taxon>
        <taxon>Pentapetalae</taxon>
        <taxon>rosids</taxon>
        <taxon>malvids</taxon>
        <taxon>Sapindales</taxon>
        <taxon>Sapindaceae</taxon>
        <taxon>Xanthoceroideae</taxon>
        <taxon>Xanthoceras</taxon>
    </lineage>
</organism>
<keyword evidence="3" id="KW-1185">Reference proteome</keyword>